<evidence type="ECO:0000313" key="2">
    <source>
        <dbReference type="EMBL" id="KAB5587391.1"/>
    </source>
</evidence>
<organism evidence="2 3">
    <name type="scientific">Ceratobasidium theobromae</name>
    <dbReference type="NCBI Taxonomy" id="1582974"/>
    <lineage>
        <taxon>Eukaryota</taxon>
        <taxon>Fungi</taxon>
        <taxon>Dikarya</taxon>
        <taxon>Basidiomycota</taxon>
        <taxon>Agaricomycotina</taxon>
        <taxon>Agaricomycetes</taxon>
        <taxon>Cantharellales</taxon>
        <taxon>Ceratobasidiaceae</taxon>
        <taxon>Ceratobasidium</taxon>
    </lineage>
</organism>
<feature type="region of interest" description="Disordered" evidence="1">
    <location>
        <begin position="1"/>
        <end position="47"/>
    </location>
</feature>
<comment type="caution">
    <text evidence="2">The sequence shown here is derived from an EMBL/GenBank/DDBJ whole genome shotgun (WGS) entry which is preliminary data.</text>
</comment>
<dbReference type="Proteomes" id="UP000383932">
    <property type="component" value="Unassembled WGS sequence"/>
</dbReference>
<proteinExistence type="predicted"/>
<gene>
    <name evidence="2" type="ORF">CTheo_9173</name>
</gene>
<evidence type="ECO:0000256" key="1">
    <source>
        <dbReference type="SAM" id="MobiDB-lite"/>
    </source>
</evidence>
<evidence type="ECO:0000313" key="3">
    <source>
        <dbReference type="Proteomes" id="UP000383932"/>
    </source>
</evidence>
<keyword evidence="3" id="KW-1185">Reference proteome</keyword>
<sequence>MGQPVPSPSEDWLSDDEEPDAGDEAMMADDEESIDSDSDGEPDTPAFNAFQWANEPVHEWSIAADLGPKWIVNDTYELPPLPSWDPSAEVSDFKLDAEPVAR</sequence>
<protein>
    <submittedName>
        <fullName evidence="2">Uncharacterized protein</fullName>
    </submittedName>
</protein>
<reference evidence="2 3" key="1">
    <citation type="journal article" date="2019" name="Fungal Biol. Biotechnol.">
        <title>Draft genome sequence of fastidious pathogen Ceratobasidium theobromae, which causes vascular-streak dieback in Theobroma cacao.</title>
        <authorList>
            <person name="Ali S.S."/>
            <person name="Asman A."/>
            <person name="Shao J."/>
            <person name="Firmansyah A.P."/>
            <person name="Susilo A.W."/>
            <person name="Rosmana A."/>
            <person name="McMahon P."/>
            <person name="Junaid M."/>
            <person name="Guest D."/>
            <person name="Kheng T.Y."/>
            <person name="Meinhardt L.W."/>
            <person name="Bailey B.A."/>
        </authorList>
    </citation>
    <scope>NUCLEOTIDE SEQUENCE [LARGE SCALE GENOMIC DNA]</scope>
    <source>
        <strain evidence="2 3">CT2</strain>
    </source>
</reference>
<name>A0A5N5Q7H6_9AGAM</name>
<accession>A0A5N5Q7H6</accession>
<feature type="region of interest" description="Disordered" evidence="1">
    <location>
        <begin position="80"/>
        <end position="102"/>
    </location>
</feature>
<dbReference type="AlphaFoldDB" id="A0A5N5Q7H6"/>
<feature type="compositionally biased region" description="Basic and acidic residues" evidence="1">
    <location>
        <begin position="91"/>
        <end position="102"/>
    </location>
</feature>
<dbReference type="EMBL" id="SSOP01001145">
    <property type="protein sequence ID" value="KAB5587391.1"/>
    <property type="molecule type" value="Genomic_DNA"/>
</dbReference>
<feature type="compositionally biased region" description="Acidic residues" evidence="1">
    <location>
        <begin position="12"/>
        <end position="42"/>
    </location>
</feature>